<dbReference type="Gene3D" id="3.40.50.2020">
    <property type="match status" value="1"/>
</dbReference>
<comment type="caution">
    <text evidence="2">The sequence shown here is derived from an EMBL/GenBank/DDBJ whole genome shotgun (WGS) entry which is preliminary data.</text>
</comment>
<organism evidence="2">
    <name type="scientific">marine sediment metagenome</name>
    <dbReference type="NCBI Taxonomy" id="412755"/>
    <lineage>
        <taxon>unclassified sequences</taxon>
        <taxon>metagenomes</taxon>
        <taxon>ecological metagenomes</taxon>
    </lineage>
</organism>
<dbReference type="EMBL" id="BARU01017341">
    <property type="protein sequence ID" value="GAH59222.1"/>
    <property type="molecule type" value="Genomic_DNA"/>
</dbReference>
<gene>
    <name evidence="2" type="ORF">S03H2_28779</name>
</gene>
<dbReference type="AlphaFoldDB" id="X1GPU7"/>
<feature type="domain" description="Ribose-phosphate pyrophosphokinase N-terminal" evidence="1">
    <location>
        <begin position="1"/>
        <end position="69"/>
    </location>
</feature>
<dbReference type="Pfam" id="PF13793">
    <property type="entry name" value="Pribosyltran_N"/>
    <property type="match status" value="1"/>
</dbReference>
<dbReference type="SUPFAM" id="SSF53271">
    <property type="entry name" value="PRTase-like"/>
    <property type="match status" value="1"/>
</dbReference>
<protein>
    <recommendedName>
        <fullName evidence="1">Ribose-phosphate pyrophosphokinase N-terminal domain-containing protein</fullName>
    </recommendedName>
</protein>
<dbReference type="InterPro" id="IPR029099">
    <property type="entry name" value="Pribosyltran_N"/>
</dbReference>
<accession>X1GPU7</accession>
<sequence>MKILIGPNSDSLGENIVKQLDLPYVKFNFKQFYDGETYLQIDDQIDNEDILIIQSTYPNQEKSLLETMLI</sequence>
<evidence type="ECO:0000259" key="1">
    <source>
        <dbReference type="Pfam" id="PF13793"/>
    </source>
</evidence>
<reference evidence="2" key="1">
    <citation type="journal article" date="2014" name="Front. Microbiol.">
        <title>High frequency of phylogenetically diverse reductive dehalogenase-homologous genes in deep subseafloor sedimentary metagenomes.</title>
        <authorList>
            <person name="Kawai M."/>
            <person name="Futagami T."/>
            <person name="Toyoda A."/>
            <person name="Takaki Y."/>
            <person name="Nishi S."/>
            <person name="Hori S."/>
            <person name="Arai W."/>
            <person name="Tsubouchi T."/>
            <person name="Morono Y."/>
            <person name="Uchiyama I."/>
            <person name="Ito T."/>
            <person name="Fujiyama A."/>
            <person name="Inagaki F."/>
            <person name="Takami H."/>
        </authorList>
    </citation>
    <scope>NUCLEOTIDE SEQUENCE</scope>
    <source>
        <strain evidence="2">Expedition CK06-06</strain>
    </source>
</reference>
<dbReference type="SMART" id="SM01400">
    <property type="entry name" value="Pribosyltran_N"/>
    <property type="match status" value="1"/>
</dbReference>
<evidence type="ECO:0000313" key="2">
    <source>
        <dbReference type="EMBL" id="GAH59222.1"/>
    </source>
</evidence>
<proteinExistence type="predicted"/>
<name>X1GPU7_9ZZZZ</name>
<dbReference type="InterPro" id="IPR029057">
    <property type="entry name" value="PRTase-like"/>
</dbReference>
<feature type="non-terminal residue" evidence="2">
    <location>
        <position position="70"/>
    </location>
</feature>